<comment type="caution">
    <text evidence="4">The sequence shown here is derived from an EMBL/GenBank/DDBJ whole genome shotgun (WGS) entry which is preliminary data.</text>
</comment>
<evidence type="ECO:0000313" key="6">
    <source>
        <dbReference type="EMBL" id="CAF3855705.1"/>
    </source>
</evidence>
<dbReference type="Proteomes" id="UP000681967">
    <property type="component" value="Unassembled WGS sequence"/>
</dbReference>
<dbReference type="EMBL" id="CAJOBG010000766">
    <property type="protein sequence ID" value="CAF3855705.1"/>
    <property type="molecule type" value="Genomic_DNA"/>
</dbReference>
<dbReference type="EMBL" id="CAJNOV010001558">
    <property type="protein sequence ID" value="CAF1067098.1"/>
    <property type="molecule type" value="Genomic_DNA"/>
</dbReference>
<dbReference type="OrthoDB" id="10011997at2759"/>
<evidence type="ECO:0000313" key="5">
    <source>
        <dbReference type="EMBL" id="CAF3831579.1"/>
    </source>
</evidence>
<proteinExistence type="predicted"/>
<dbReference type="EMBL" id="CAJOBF010000529">
    <property type="protein sequence ID" value="CAF3831579.1"/>
    <property type="molecule type" value="Genomic_DNA"/>
</dbReference>
<dbReference type="EMBL" id="CAJNRG010003230">
    <property type="protein sequence ID" value="CAF2055070.1"/>
    <property type="molecule type" value="Genomic_DNA"/>
</dbReference>
<dbReference type="Proteomes" id="UP000663842">
    <property type="component" value="Unassembled WGS sequence"/>
</dbReference>
<evidence type="ECO:0000313" key="1">
    <source>
        <dbReference type="EMBL" id="CAF1067098.1"/>
    </source>
</evidence>
<dbReference type="Proteomes" id="UP000663856">
    <property type="component" value="Unassembled WGS sequence"/>
</dbReference>
<dbReference type="EMBL" id="CAJOBH010182128">
    <property type="protein sequence ID" value="CAF4941903.1"/>
    <property type="molecule type" value="Genomic_DNA"/>
</dbReference>
<keyword evidence="10" id="KW-1185">Reference proteome</keyword>
<organism evidence="4 9">
    <name type="scientific">Rotaria magnacalcarata</name>
    <dbReference type="NCBI Taxonomy" id="392030"/>
    <lineage>
        <taxon>Eukaryota</taxon>
        <taxon>Metazoa</taxon>
        <taxon>Spiralia</taxon>
        <taxon>Gnathifera</taxon>
        <taxon>Rotifera</taxon>
        <taxon>Eurotatoria</taxon>
        <taxon>Bdelloidea</taxon>
        <taxon>Philodinida</taxon>
        <taxon>Philodinidae</taxon>
        <taxon>Rotaria</taxon>
    </lineage>
</organism>
<evidence type="ECO:0000313" key="2">
    <source>
        <dbReference type="EMBL" id="CAF1364742.1"/>
    </source>
</evidence>
<evidence type="ECO:0000313" key="4">
    <source>
        <dbReference type="EMBL" id="CAF2124542.1"/>
    </source>
</evidence>
<gene>
    <name evidence="8" type="ORF">BYL167_LOCUS53687</name>
    <name evidence="1" type="ORF">CJN711_LOCUS5520</name>
    <name evidence="7" type="ORF">GIL414_LOCUS45164</name>
    <name evidence="2" type="ORF">KQP761_LOCUS7917</name>
    <name evidence="6" type="ORF">OVN521_LOCUS7095</name>
    <name evidence="5" type="ORF">UXM345_LOCUS6636</name>
    <name evidence="4" type="ORF">WKI299_LOCUS25066</name>
    <name evidence="3" type="ORF">XDN619_LOCUS9508</name>
</gene>
<name>A0A816VLR6_9BILA</name>
<dbReference type="Proteomes" id="UP000663887">
    <property type="component" value="Unassembled WGS sequence"/>
</dbReference>
<accession>A0A816VLR6</accession>
<dbReference type="Proteomes" id="UP000663866">
    <property type="component" value="Unassembled WGS sequence"/>
</dbReference>
<dbReference type="AlphaFoldDB" id="A0A816VLR6"/>
<dbReference type="EMBL" id="CAJNOW010002809">
    <property type="protein sequence ID" value="CAF1364742.1"/>
    <property type="molecule type" value="Genomic_DNA"/>
</dbReference>
<dbReference type="Proteomes" id="UP000663834">
    <property type="component" value="Unassembled WGS sequence"/>
</dbReference>
<dbReference type="EMBL" id="CAJNRF010010761">
    <property type="protein sequence ID" value="CAF2124542.1"/>
    <property type="molecule type" value="Genomic_DNA"/>
</dbReference>
<protein>
    <submittedName>
        <fullName evidence="4">Uncharacterized protein</fullName>
    </submittedName>
</protein>
<dbReference type="EMBL" id="CAJOBJ010138205">
    <property type="protein sequence ID" value="CAF4751333.1"/>
    <property type="molecule type" value="Genomic_DNA"/>
</dbReference>
<evidence type="ECO:0000313" key="7">
    <source>
        <dbReference type="EMBL" id="CAF4751333.1"/>
    </source>
</evidence>
<reference evidence="4" key="1">
    <citation type="submission" date="2021-02" db="EMBL/GenBank/DDBJ databases">
        <authorList>
            <person name="Nowell W R."/>
        </authorList>
    </citation>
    <scope>NUCLEOTIDE SEQUENCE</scope>
</reference>
<evidence type="ECO:0000313" key="9">
    <source>
        <dbReference type="Proteomes" id="UP000663856"/>
    </source>
</evidence>
<dbReference type="Proteomes" id="UP000681720">
    <property type="component" value="Unassembled WGS sequence"/>
</dbReference>
<evidence type="ECO:0000313" key="3">
    <source>
        <dbReference type="EMBL" id="CAF2055070.1"/>
    </source>
</evidence>
<evidence type="ECO:0000313" key="8">
    <source>
        <dbReference type="EMBL" id="CAF4941903.1"/>
    </source>
</evidence>
<sequence length="170" mass="19333">MAQTSSSKTNQNQKDITELTDTLETLQTMRAILFALNPSETRIATQVAKDIAMIVTDLLLRVVFQIGETNIHTPTLQSIIAYIRNLMETRSKHMRQAIPGPLLIAWYDLSDLLSFMQNEPEIRITNKKARQLIDLAFDTAAWACKQLTTELLDRNKIGFKDRNSVTHTSE</sequence>
<evidence type="ECO:0000313" key="10">
    <source>
        <dbReference type="Proteomes" id="UP000663866"/>
    </source>
</evidence>
<dbReference type="Proteomes" id="UP000663855">
    <property type="component" value="Unassembled WGS sequence"/>
</dbReference>